<dbReference type="STRING" id="645990.SAMN00120144_0492"/>
<dbReference type="InterPro" id="IPR026444">
    <property type="entry name" value="Secre_tail"/>
</dbReference>
<organism evidence="3 4">
    <name type="scientific">Hymenobacter roseosalivarius DSM 11622</name>
    <dbReference type="NCBI Taxonomy" id="645990"/>
    <lineage>
        <taxon>Bacteria</taxon>
        <taxon>Pseudomonadati</taxon>
        <taxon>Bacteroidota</taxon>
        <taxon>Cytophagia</taxon>
        <taxon>Cytophagales</taxon>
        <taxon>Hymenobacteraceae</taxon>
        <taxon>Hymenobacter</taxon>
    </lineage>
</organism>
<dbReference type="InterPro" id="IPR007110">
    <property type="entry name" value="Ig-like_dom"/>
</dbReference>
<dbReference type="InterPro" id="IPR044023">
    <property type="entry name" value="Ig_7"/>
</dbReference>
<evidence type="ECO:0000259" key="2">
    <source>
        <dbReference type="PROSITE" id="PS50835"/>
    </source>
</evidence>
<proteinExistence type="predicted"/>
<feature type="chain" id="PRO_5012077013" description="Ig-like domain-containing protein" evidence="1">
    <location>
        <begin position="24"/>
        <end position="739"/>
    </location>
</feature>
<dbReference type="Pfam" id="PF18962">
    <property type="entry name" value="Por_Secre_tail"/>
    <property type="match status" value="1"/>
</dbReference>
<dbReference type="Proteomes" id="UP000192266">
    <property type="component" value="Unassembled WGS sequence"/>
</dbReference>
<feature type="domain" description="Ig-like" evidence="2">
    <location>
        <begin position="306"/>
        <end position="380"/>
    </location>
</feature>
<protein>
    <recommendedName>
        <fullName evidence="2">Ig-like domain-containing protein</fullName>
    </recommendedName>
</protein>
<dbReference type="NCBIfam" id="TIGR04183">
    <property type="entry name" value="Por_Secre_tail"/>
    <property type="match status" value="1"/>
</dbReference>
<dbReference type="Gene3D" id="2.60.40.10">
    <property type="entry name" value="Immunoglobulins"/>
    <property type="match status" value="1"/>
</dbReference>
<dbReference type="Pfam" id="PF19081">
    <property type="entry name" value="Ig_7"/>
    <property type="match status" value="1"/>
</dbReference>
<sequence>MKKLYKFLLSCLGLLLLSFSGYAQCSNQITTKYYNNGLLVTDNTNKGQSGYTGTVCPTAGAAYTFSASSTSNARMTWSRVITRGSTPDLDVVSNIETRLVPSPNEFEVELSFTTTTTFRLESDAGKGSYPGNNCNNTTISYVYLTLTPALALSSPNFSGVCIGSDVTLNASGSTTGVYTWTANGVTLNKTSSSITEKPLVTTTYTVTTSTNCGTSSQQLTIPVKDVTISPSAPTICSGQSTTLTANYNGDNTGISYNWTVKGGSTSLPTTKSITVTPTATTTYQVVVNTNDCGQFTKEVTVTIGAPTVAISPSAATICSGGSSSLTAVSNNPNATFTWSPSTSLSSPTGATVIASPTTTTTYTVTATTPCGVVTSQVVVTVTSSAEYKVTPSPAVICSGSSITLTASSNITAASYRWYKTTDLGTILSTTASLTVAPTANTTYRVITTTSCNTNTTDVPVTVKASPSVTVSPYNISIRPRSSVTLKADDGTTGTTNTYAWTASTESATSTLSETTQSITVSPRTATTYTVTVTNSVGCSATSQSVINPNIPLPVELISFVATWTSSAPKLTWATASEKNNAYFDIERSVDGSTFQVVGKRLGAGTTLSQTEYQFSDESVYETAASTLYYRLHQVDITGESNYSPVRSVQPKAGKYTFQAEVFPNPYEDKVTVQYRSFGAGTTTLTIHDVLGHTLLTKTVAATAGAQEIELPEAASLSAGVYYLTIRQGGQQQVMKLSHR</sequence>
<keyword evidence="4" id="KW-1185">Reference proteome</keyword>
<evidence type="ECO:0000313" key="4">
    <source>
        <dbReference type="Proteomes" id="UP000192266"/>
    </source>
</evidence>
<evidence type="ECO:0000313" key="3">
    <source>
        <dbReference type="EMBL" id="SMB95875.1"/>
    </source>
</evidence>
<gene>
    <name evidence="3" type="ORF">SAMN00120144_0492</name>
</gene>
<dbReference type="AlphaFoldDB" id="A0A1W1VR80"/>
<accession>A0A1W1VR80</accession>
<evidence type="ECO:0000256" key="1">
    <source>
        <dbReference type="SAM" id="SignalP"/>
    </source>
</evidence>
<keyword evidence="1" id="KW-0732">Signal</keyword>
<dbReference type="EMBL" id="FWWW01000070">
    <property type="protein sequence ID" value="SMB95875.1"/>
    <property type="molecule type" value="Genomic_DNA"/>
</dbReference>
<feature type="signal peptide" evidence="1">
    <location>
        <begin position="1"/>
        <end position="23"/>
    </location>
</feature>
<dbReference type="InterPro" id="IPR013783">
    <property type="entry name" value="Ig-like_fold"/>
</dbReference>
<dbReference type="PROSITE" id="PS50835">
    <property type="entry name" value="IG_LIKE"/>
    <property type="match status" value="1"/>
</dbReference>
<reference evidence="3 4" key="1">
    <citation type="submission" date="2017-04" db="EMBL/GenBank/DDBJ databases">
        <authorList>
            <person name="Afonso C.L."/>
            <person name="Miller P.J."/>
            <person name="Scott M.A."/>
            <person name="Spackman E."/>
            <person name="Goraichik I."/>
            <person name="Dimitrov K.M."/>
            <person name="Suarez D.L."/>
            <person name="Swayne D.E."/>
        </authorList>
    </citation>
    <scope>NUCLEOTIDE SEQUENCE [LARGE SCALE GENOMIC DNA]</scope>
    <source>
        <strain evidence="3 4">DSM 11622</strain>
    </source>
</reference>
<name>A0A1W1VR80_9BACT</name>